<dbReference type="AlphaFoldDB" id="A0A0Z8ISP2"/>
<dbReference type="InterPro" id="IPR011664">
    <property type="entry name" value="Abi_system_AbiD/AbiF-like"/>
</dbReference>
<gene>
    <name evidence="1" type="ORF">ERS132426_01510</name>
</gene>
<dbReference type="Pfam" id="PF07751">
    <property type="entry name" value="Abi_2"/>
    <property type="match status" value="1"/>
</dbReference>
<dbReference type="EMBL" id="FIHM01000035">
    <property type="protein sequence ID" value="CYV40979.1"/>
    <property type="molecule type" value="Genomic_DNA"/>
</dbReference>
<evidence type="ECO:0000313" key="2">
    <source>
        <dbReference type="Proteomes" id="UP000074850"/>
    </source>
</evidence>
<dbReference type="Proteomes" id="UP000074850">
    <property type="component" value="Unassembled WGS sequence"/>
</dbReference>
<name>A0A0Z8ISP2_STRSU</name>
<organism evidence="1 2">
    <name type="scientific">Streptococcus suis</name>
    <dbReference type="NCBI Taxonomy" id="1307"/>
    <lineage>
        <taxon>Bacteria</taxon>
        <taxon>Bacillati</taxon>
        <taxon>Bacillota</taxon>
        <taxon>Bacilli</taxon>
        <taxon>Lactobacillales</taxon>
        <taxon>Streptococcaceae</taxon>
        <taxon>Streptococcus</taxon>
    </lineage>
</organism>
<proteinExistence type="predicted"/>
<reference evidence="1 2" key="1">
    <citation type="submission" date="2016-02" db="EMBL/GenBank/DDBJ databases">
        <authorList>
            <consortium name="Pathogen Informatics"/>
        </authorList>
    </citation>
    <scope>NUCLEOTIDE SEQUENCE [LARGE SCALE GENOMIC DNA]</scope>
    <source>
        <strain evidence="1 2">LSS64</strain>
    </source>
</reference>
<evidence type="ECO:0000313" key="1">
    <source>
        <dbReference type="EMBL" id="CYV40979.1"/>
    </source>
</evidence>
<accession>A0A0Z8ISP2</accession>
<sequence>MKPFKMLDEQIELLRDDRGLIIPDEEYAKKYLLSNNYYNVFNQYGKFFCDKTDKYINGATFSEVTAVHLFDKEIKSDFLKAILEAEKHFKSVVAYRFSEKFKKPYSYLNIENFVTKSATDLSNVTYLISKIATIIDKKCNKRASENSIKHYQNKHHEVPFWVVVGYFDFGTIFNFYKYLDEGLRDKIANDLVSFLKSNIYNIRQEEKIVHISGKMLLSALSNILEFRNVTAHNNKMFSYKCRESITHHAILFSHYNILKNTPKQDLYTTFLTLQLFLSANEYAQLHNALLKRFKLLSNRLASIDYNTITAQLGFPKDWHKIKPLPQN</sequence>
<protein>
    <submittedName>
        <fullName evidence="1">Abortive infection bacteriophage resistance protein</fullName>
    </submittedName>
</protein>
<dbReference type="RefSeq" id="WP_044758989.1">
    <property type="nucleotide sequence ID" value="NZ_CEFC01000003.1"/>
</dbReference>